<dbReference type="InterPro" id="IPR036890">
    <property type="entry name" value="HATPase_C_sf"/>
</dbReference>
<dbReference type="Proteomes" id="UP000472320">
    <property type="component" value="Unassembled WGS sequence"/>
</dbReference>
<keyword evidence="19" id="KW-1185">Reference proteome</keyword>
<feature type="coiled-coil region" evidence="13">
    <location>
        <begin position="357"/>
        <end position="405"/>
    </location>
</feature>
<dbReference type="InterPro" id="IPR036097">
    <property type="entry name" value="HisK_dim/P_sf"/>
</dbReference>
<evidence type="ECO:0000313" key="19">
    <source>
        <dbReference type="Proteomes" id="UP000472320"/>
    </source>
</evidence>
<dbReference type="EC" id="2.7.13.3" evidence="3"/>
<dbReference type="SUPFAM" id="SSF47384">
    <property type="entry name" value="Homodimeric domain of signal transducing histidine kinase"/>
    <property type="match status" value="1"/>
</dbReference>
<dbReference type="PROSITE" id="PS50112">
    <property type="entry name" value="PAS"/>
    <property type="match status" value="1"/>
</dbReference>
<keyword evidence="8" id="KW-0418">Kinase</keyword>
<evidence type="ECO:0000259" key="16">
    <source>
        <dbReference type="PROSITE" id="PS50112"/>
    </source>
</evidence>
<dbReference type="Pfam" id="PF13188">
    <property type="entry name" value="PAS_8"/>
    <property type="match status" value="1"/>
</dbReference>
<evidence type="ECO:0000256" key="11">
    <source>
        <dbReference type="ARBA" id="ARBA00023012"/>
    </source>
</evidence>
<keyword evidence="4" id="KW-0597">Phosphoprotein</keyword>
<dbReference type="InterPro" id="IPR035965">
    <property type="entry name" value="PAS-like_dom_sf"/>
</dbReference>
<evidence type="ECO:0000259" key="15">
    <source>
        <dbReference type="PROSITE" id="PS50109"/>
    </source>
</evidence>
<evidence type="ECO:0000256" key="12">
    <source>
        <dbReference type="ARBA" id="ARBA00023136"/>
    </source>
</evidence>
<dbReference type="SUPFAM" id="SSF55785">
    <property type="entry name" value="PYP-like sensor domain (PAS domain)"/>
    <property type="match status" value="1"/>
</dbReference>
<evidence type="ECO:0000256" key="3">
    <source>
        <dbReference type="ARBA" id="ARBA00012438"/>
    </source>
</evidence>
<dbReference type="EMBL" id="WNKX01000020">
    <property type="protein sequence ID" value="MTW13309.1"/>
    <property type="molecule type" value="Genomic_DNA"/>
</dbReference>
<dbReference type="PROSITE" id="PS50109">
    <property type="entry name" value="HIS_KIN"/>
    <property type="match status" value="1"/>
</dbReference>
<evidence type="ECO:0000256" key="14">
    <source>
        <dbReference type="SAM" id="Phobius"/>
    </source>
</evidence>
<dbReference type="InterPro" id="IPR000014">
    <property type="entry name" value="PAS"/>
</dbReference>
<keyword evidence="7" id="KW-0547">Nucleotide-binding</keyword>
<evidence type="ECO:0000256" key="10">
    <source>
        <dbReference type="ARBA" id="ARBA00022989"/>
    </source>
</evidence>
<dbReference type="SUPFAM" id="SSF55874">
    <property type="entry name" value="ATPase domain of HSP90 chaperone/DNA topoisomerase II/histidine kinase"/>
    <property type="match status" value="1"/>
</dbReference>
<keyword evidence="11" id="KW-0902">Two-component regulatory system</keyword>
<dbReference type="InterPro" id="IPR003660">
    <property type="entry name" value="HAMP_dom"/>
</dbReference>
<dbReference type="CDD" id="cd00075">
    <property type="entry name" value="HATPase"/>
    <property type="match status" value="1"/>
</dbReference>
<dbReference type="InterPro" id="IPR003594">
    <property type="entry name" value="HATPase_dom"/>
</dbReference>
<organism evidence="18 19">
    <name type="scientific">Massilia eburnea</name>
    <dbReference type="NCBI Taxonomy" id="1776165"/>
    <lineage>
        <taxon>Bacteria</taxon>
        <taxon>Pseudomonadati</taxon>
        <taxon>Pseudomonadota</taxon>
        <taxon>Betaproteobacteria</taxon>
        <taxon>Burkholderiales</taxon>
        <taxon>Oxalobacteraceae</taxon>
        <taxon>Telluria group</taxon>
        <taxon>Massilia</taxon>
    </lineage>
</organism>
<comment type="catalytic activity">
    <reaction evidence="1">
        <text>ATP + protein L-histidine = ADP + protein N-phospho-L-histidine.</text>
        <dbReference type="EC" id="2.7.13.3"/>
    </reaction>
</comment>
<dbReference type="SMART" id="SM00091">
    <property type="entry name" value="PAS"/>
    <property type="match status" value="1"/>
</dbReference>
<dbReference type="InterPro" id="IPR004358">
    <property type="entry name" value="Sig_transdc_His_kin-like_C"/>
</dbReference>
<keyword evidence="6 14" id="KW-0812">Transmembrane</keyword>
<evidence type="ECO:0000256" key="13">
    <source>
        <dbReference type="SAM" id="Coils"/>
    </source>
</evidence>
<dbReference type="GO" id="GO:0007234">
    <property type="term" value="P:osmosensory signaling via phosphorelay pathway"/>
    <property type="evidence" value="ECO:0007669"/>
    <property type="project" value="TreeGrafter"/>
</dbReference>
<evidence type="ECO:0000256" key="7">
    <source>
        <dbReference type="ARBA" id="ARBA00022741"/>
    </source>
</evidence>
<evidence type="ECO:0000256" key="5">
    <source>
        <dbReference type="ARBA" id="ARBA00022679"/>
    </source>
</evidence>
<accession>A0A6L6QLY9</accession>
<dbReference type="Pfam" id="PF02518">
    <property type="entry name" value="HATPase_c"/>
    <property type="match status" value="1"/>
</dbReference>
<dbReference type="InterPro" id="IPR005467">
    <property type="entry name" value="His_kinase_dom"/>
</dbReference>
<dbReference type="SMART" id="SM00387">
    <property type="entry name" value="HATPase_c"/>
    <property type="match status" value="1"/>
</dbReference>
<dbReference type="PRINTS" id="PR00344">
    <property type="entry name" value="BCTRLSENSOR"/>
</dbReference>
<dbReference type="Gene3D" id="6.10.340.10">
    <property type="match status" value="1"/>
</dbReference>
<proteinExistence type="predicted"/>
<dbReference type="AlphaFoldDB" id="A0A6L6QLY9"/>
<dbReference type="GO" id="GO:0000155">
    <property type="term" value="F:phosphorelay sensor kinase activity"/>
    <property type="evidence" value="ECO:0007669"/>
    <property type="project" value="InterPro"/>
</dbReference>
<comment type="caution">
    <text evidence="18">The sequence shown here is derived from an EMBL/GenBank/DDBJ whole genome shotgun (WGS) entry which is preliminary data.</text>
</comment>
<protein>
    <recommendedName>
        <fullName evidence="3">histidine kinase</fullName>
        <ecNumber evidence="3">2.7.13.3</ecNumber>
    </recommendedName>
</protein>
<evidence type="ECO:0000256" key="8">
    <source>
        <dbReference type="ARBA" id="ARBA00022777"/>
    </source>
</evidence>
<reference evidence="18 19" key="1">
    <citation type="submission" date="2019-11" db="EMBL/GenBank/DDBJ databases">
        <title>Type strains purchased from KCTC, JCM and DSMZ.</title>
        <authorList>
            <person name="Lu H."/>
        </authorList>
    </citation>
    <scope>NUCLEOTIDE SEQUENCE [LARGE SCALE GENOMIC DNA]</scope>
    <source>
        <strain evidence="18 19">JCM 31587</strain>
    </source>
</reference>
<dbReference type="Gene3D" id="3.30.565.10">
    <property type="entry name" value="Histidine kinase-like ATPase, C-terminal domain"/>
    <property type="match status" value="1"/>
</dbReference>
<dbReference type="Pfam" id="PF00672">
    <property type="entry name" value="HAMP"/>
    <property type="match status" value="1"/>
</dbReference>
<keyword evidence="13" id="KW-0175">Coiled coil</keyword>
<evidence type="ECO:0000313" key="18">
    <source>
        <dbReference type="EMBL" id="MTW13309.1"/>
    </source>
</evidence>
<feature type="transmembrane region" description="Helical" evidence="14">
    <location>
        <begin position="163"/>
        <end position="181"/>
    </location>
</feature>
<dbReference type="GO" id="GO:0000156">
    <property type="term" value="F:phosphorelay response regulator activity"/>
    <property type="evidence" value="ECO:0007669"/>
    <property type="project" value="TreeGrafter"/>
</dbReference>
<feature type="domain" description="PAS" evidence="16">
    <location>
        <begin position="246"/>
        <end position="321"/>
    </location>
</feature>
<evidence type="ECO:0000256" key="9">
    <source>
        <dbReference type="ARBA" id="ARBA00022840"/>
    </source>
</evidence>
<evidence type="ECO:0000259" key="17">
    <source>
        <dbReference type="PROSITE" id="PS50885"/>
    </source>
</evidence>
<dbReference type="PANTHER" id="PTHR42878">
    <property type="entry name" value="TWO-COMPONENT HISTIDINE KINASE"/>
    <property type="match status" value="1"/>
</dbReference>
<dbReference type="PANTHER" id="PTHR42878:SF7">
    <property type="entry name" value="SENSOR HISTIDINE KINASE GLRK"/>
    <property type="match status" value="1"/>
</dbReference>
<dbReference type="GO" id="GO:0005524">
    <property type="term" value="F:ATP binding"/>
    <property type="evidence" value="ECO:0007669"/>
    <property type="project" value="UniProtKB-KW"/>
</dbReference>
<evidence type="ECO:0000256" key="6">
    <source>
        <dbReference type="ARBA" id="ARBA00022692"/>
    </source>
</evidence>
<keyword evidence="10 14" id="KW-1133">Transmembrane helix</keyword>
<name>A0A6L6QLY9_9BURK</name>
<dbReference type="InterPro" id="IPR050351">
    <property type="entry name" value="BphY/WalK/GraS-like"/>
</dbReference>
<dbReference type="CDD" id="cd00130">
    <property type="entry name" value="PAS"/>
    <property type="match status" value="1"/>
</dbReference>
<dbReference type="PROSITE" id="PS50885">
    <property type="entry name" value="HAMP"/>
    <property type="match status" value="1"/>
</dbReference>
<evidence type="ECO:0000256" key="2">
    <source>
        <dbReference type="ARBA" id="ARBA00004141"/>
    </source>
</evidence>
<dbReference type="OrthoDB" id="9177862at2"/>
<dbReference type="CDD" id="cd06225">
    <property type="entry name" value="HAMP"/>
    <property type="match status" value="1"/>
</dbReference>
<dbReference type="Gene3D" id="3.30.450.20">
    <property type="entry name" value="PAS domain"/>
    <property type="match status" value="1"/>
</dbReference>
<sequence>MKLSLRAKFLLLSAFVLSVVVALLIGNSLRLMSNAVSRNADRVAHEYAVNLNLTLTPYASSGRLGELRSYWSEMLSDPRDSFLRYIVILDASGETVLEAGERPTFMPESLRQAQLGGVRTAVEGKLLHAQAPLLLKDNQVGTLHFGLSTVDLVAARDDVLRQGGMIAALGFALALLLFIAMTRGIGQRLSALANHSEKLAQGEFSQLPEQGGDELQVVTHSLNLMSVALRERIAQLEESQRRLGESEERFRTLFDMTPLPLSVSDQDGRIIGANQALARIFGIPLHELIGKRSDEVQFWASPNERQRIWNKIRLHGVVQGEMAEVMLPGERPGQVAIWSSSLQLDGRHAIIWALLDLTQEMNAKQQLRELNDALETRVRERSAALEQANQDLSNALETLQRTQHDLIASEKMASLGSLVAGIAHELNTPIGNSLLASTALDDRVKEFKQTLADGAIRRSTLNNHLEEVQLACGLISSSLEKAAALIASFKQIAVDQTNDQRRHFRLQTVALDTAATYTPRLRRSAIQMEVDVPPELELDSYPGSFYQVLNNLINNALMHAFEGRNCGHVSLSARAIEDDQIEIIFRDDGAGMAEEVLRHVFDPFFTTKMGNGGTGLGMNIVYNIVTGVMGGRITIDSAPGQGTTVRLVIPCSSPQRD</sequence>
<evidence type="ECO:0000256" key="1">
    <source>
        <dbReference type="ARBA" id="ARBA00000085"/>
    </source>
</evidence>
<evidence type="ECO:0000256" key="4">
    <source>
        <dbReference type="ARBA" id="ARBA00022553"/>
    </source>
</evidence>
<dbReference type="Gene3D" id="1.10.287.130">
    <property type="match status" value="1"/>
</dbReference>
<dbReference type="GO" id="GO:0016020">
    <property type="term" value="C:membrane"/>
    <property type="evidence" value="ECO:0007669"/>
    <property type="project" value="UniProtKB-SubCell"/>
</dbReference>
<feature type="domain" description="Histidine kinase" evidence="15">
    <location>
        <begin position="421"/>
        <end position="653"/>
    </location>
</feature>
<dbReference type="RefSeq" id="WP_155456224.1">
    <property type="nucleotide sequence ID" value="NZ_WNKX01000020.1"/>
</dbReference>
<feature type="domain" description="HAMP" evidence="17">
    <location>
        <begin position="183"/>
        <end position="234"/>
    </location>
</feature>
<keyword evidence="5" id="KW-0808">Transferase</keyword>
<keyword evidence="12 14" id="KW-0472">Membrane</keyword>
<dbReference type="NCBIfam" id="TIGR00229">
    <property type="entry name" value="sensory_box"/>
    <property type="match status" value="1"/>
</dbReference>
<dbReference type="SMART" id="SM00304">
    <property type="entry name" value="HAMP"/>
    <property type="match status" value="1"/>
</dbReference>
<gene>
    <name evidence="18" type="ORF">GM658_22120</name>
</gene>
<comment type="subcellular location">
    <subcellularLocation>
        <location evidence="2">Membrane</location>
        <topology evidence="2">Multi-pass membrane protein</topology>
    </subcellularLocation>
</comment>
<keyword evidence="9" id="KW-0067">ATP-binding</keyword>
<dbReference type="GO" id="GO:0030295">
    <property type="term" value="F:protein kinase activator activity"/>
    <property type="evidence" value="ECO:0007669"/>
    <property type="project" value="TreeGrafter"/>
</dbReference>